<evidence type="ECO:0000313" key="1">
    <source>
        <dbReference type="EMBL" id="KAE9384288.1"/>
    </source>
</evidence>
<gene>
    <name evidence="1" type="ORF">BT96DRAFT_929381</name>
</gene>
<reference evidence="1" key="1">
    <citation type="journal article" date="2019" name="Environ. Microbiol.">
        <title>Fungal ecological strategies reflected in gene transcription - a case study of two litter decomposers.</title>
        <authorList>
            <person name="Barbi F."/>
            <person name="Kohler A."/>
            <person name="Barry K."/>
            <person name="Baskaran P."/>
            <person name="Daum C."/>
            <person name="Fauchery L."/>
            <person name="Ihrmark K."/>
            <person name="Kuo A."/>
            <person name="LaButti K."/>
            <person name="Lipzen A."/>
            <person name="Morin E."/>
            <person name="Grigoriev I.V."/>
            <person name="Henrissat B."/>
            <person name="Lindahl B."/>
            <person name="Martin F."/>
        </authorList>
    </citation>
    <scope>NUCLEOTIDE SEQUENCE</scope>
    <source>
        <strain evidence="1">JB14</strain>
    </source>
</reference>
<sequence>MVVLPAFYIYPSELVLSLLRWNVAVDDGYTSGSSTMLDVEVHLRLAWHPSTPILDGLSLAEWLRRHRFLATSAELEHLYNLI</sequence>
<dbReference type="AlphaFoldDB" id="A0A6A4GFN4"/>
<name>A0A6A4GFN4_9AGAR</name>
<accession>A0A6A4GFN4</accession>
<organism evidence="1 2">
    <name type="scientific">Gymnopus androsaceus JB14</name>
    <dbReference type="NCBI Taxonomy" id="1447944"/>
    <lineage>
        <taxon>Eukaryota</taxon>
        <taxon>Fungi</taxon>
        <taxon>Dikarya</taxon>
        <taxon>Basidiomycota</taxon>
        <taxon>Agaricomycotina</taxon>
        <taxon>Agaricomycetes</taxon>
        <taxon>Agaricomycetidae</taxon>
        <taxon>Agaricales</taxon>
        <taxon>Marasmiineae</taxon>
        <taxon>Omphalotaceae</taxon>
        <taxon>Gymnopus</taxon>
    </lineage>
</organism>
<proteinExistence type="predicted"/>
<dbReference type="Proteomes" id="UP000799118">
    <property type="component" value="Unassembled WGS sequence"/>
</dbReference>
<evidence type="ECO:0000313" key="2">
    <source>
        <dbReference type="Proteomes" id="UP000799118"/>
    </source>
</evidence>
<keyword evidence="2" id="KW-1185">Reference proteome</keyword>
<protein>
    <submittedName>
        <fullName evidence="1">Uncharacterized protein</fullName>
    </submittedName>
</protein>
<dbReference type="EMBL" id="ML770177">
    <property type="protein sequence ID" value="KAE9384288.1"/>
    <property type="molecule type" value="Genomic_DNA"/>
</dbReference>